<dbReference type="PROSITE" id="PS00168">
    <property type="entry name" value="TRP_SYNTHASE_BETA"/>
    <property type="match status" value="1"/>
</dbReference>
<accession>A0A1V6CBT7</accession>
<dbReference type="SUPFAM" id="SSF53686">
    <property type="entry name" value="Tryptophan synthase beta subunit-like PLP-dependent enzymes"/>
    <property type="match status" value="1"/>
</dbReference>
<evidence type="ECO:0000256" key="6">
    <source>
        <dbReference type="ARBA" id="ARBA00022822"/>
    </source>
</evidence>
<feature type="domain" description="Tryptophan synthase beta chain-like PALP" evidence="12">
    <location>
        <begin position="56"/>
        <end position="379"/>
    </location>
</feature>
<dbReference type="PIRSF" id="PIRSF001413">
    <property type="entry name" value="Trp_syn_beta"/>
    <property type="match status" value="1"/>
</dbReference>
<dbReference type="Pfam" id="PF00291">
    <property type="entry name" value="PALP"/>
    <property type="match status" value="1"/>
</dbReference>
<dbReference type="NCBIfam" id="TIGR00263">
    <property type="entry name" value="trpB"/>
    <property type="match status" value="1"/>
</dbReference>
<proteinExistence type="inferred from homology"/>
<evidence type="ECO:0000256" key="2">
    <source>
        <dbReference type="ARBA" id="ARBA00004733"/>
    </source>
</evidence>
<keyword evidence="6 11" id="KW-0822">Tryptophan biosynthesis</keyword>
<dbReference type="Gene3D" id="3.40.50.1100">
    <property type="match status" value="2"/>
</dbReference>
<comment type="cofactor">
    <cofactor evidence="1 11">
        <name>pyridoxal 5'-phosphate</name>
        <dbReference type="ChEBI" id="CHEBI:597326"/>
    </cofactor>
</comment>
<evidence type="ECO:0000256" key="5">
    <source>
        <dbReference type="ARBA" id="ARBA00022605"/>
    </source>
</evidence>
<evidence type="ECO:0000256" key="11">
    <source>
        <dbReference type="HAMAP-Rule" id="MF_00133"/>
    </source>
</evidence>
<dbReference type="InterPro" id="IPR036052">
    <property type="entry name" value="TrpB-like_PALP_sf"/>
</dbReference>
<comment type="pathway">
    <text evidence="2 11">Amino-acid biosynthesis; L-tryptophan biosynthesis; L-tryptophan from chorismate: step 5/5.</text>
</comment>
<protein>
    <recommendedName>
        <fullName evidence="11">Tryptophan synthase beta chain</fullName>
        <ecNumber evidence="11">4.2.1.20</ecNumber>
    </recommendedName>
</protein>
<dbReference type="FunFam" id="3.40.50.1100:FF:000004">
    <property type="entry name" value="Tryptophan synthase beta chain"/>
    <property type="match status" value="1"/>
</dbReference>
<dbReference type="GO" id="GO:0004834">
    <property type="term" value="F:tryptophan synthase activity"/>
    <property type="evidence" value="ECO:0007669"/>
    <property type="project" value="UniProtKB-UniRule"/>
</dbReference>
<dbReference type="AlphaFoldDB" id="A0A1V6CBT7"/>
<evidence type="ECO:0000256" key="10">
    <source>
        <dbReference type="ARBA" id="ARBA00049047"/>
    </source>
</evidence>
<dbReference type="InterPro" id="IPR023026">
    <property type="entry name" value="Trp_synth_beta/beta-like"/>
</dbReference>
<dbReference type="EMBL" id="MWDQ01000043">
    <property type="protein sequence ID" value="OQB74353.1"/>
    <property type="molecule type" value="Genomic_DNA"/>
</dbReference>
<dbReference type="GO" id="GO:0005737">
    <property type="term" value="C:cytoplasm"/>
    <property type="evidence" value="ECO:0007669"/>
    <property type="project" value="TreeGrafter"/>
</dbReference>
<dbReference type="InterPro" id="IPR006653">
    <property type="entry name" value="Trp_synth_b_CS"/>
</dbReference>
<dbReference type="PANTHER" id="PTHR48077:SF3">
    <property type="entry name" value="TRYPTOPHAN SYNTHASE"/>
    <property type="match status" value="1"/>
</dbReference>
<gene>
    <name evidence="13" type="primary">trpB_2</name>
    <name evidence="11" type="synonym">trpB</name>
    <name evidence="13" type="ORF">BWX89_00572</name>
</gene>
<evidence type="ECO:0000256" key="4">
    <source>
        <dbReference type="ARBA" id="ARBA00011270"/>
    </source>
</evidence>
<comment type="subunit">
    <text evidence="4 11">Tetramer of two alpha and two beta chains.</text>
</comment>
<dbReference type="EC" id="4.2.1.20" evidence="11"/>
<dbReference type="Proteomes" id="UP000485562">
    <property type="component" value="Unassembled WGS sequence"/>
</dbReference>
<evidence type="ECO:0000256" key="3">
    <source>
        <dbReference type="ARBA" id="ARBA00009982"/>
    </source>
</evidence>
<dbReference type="UniPathway" id="UPA00035">
    <property type="reaction ID" value="UER00044"/>
</dbReference>
<name>A0A1V6CBT7_UNCT6</name>
<dbReference type="InterPro" id="IPR001926">
    <property type="entry name" value="TrpB-like_PALP"/>
</dbReference>
<dbReference type="FunFam" id="3.40.50.1100:FF:000001">
    <property type="entry name" value="Tryptophan synthase beta chain"/>
    <property type="match status" value="1"/>
</dbReference>
<reference evidence="13" key="1">
    <citation type="submission" date="2017-02" db="EMBL/GenBank/DDBJ databases">
        <title>Delving into the versatile metabolic prowess of the omnipresent phylum Bacteroidetes.</title>
        <authorList>
            <person name="Nobu M.K."/>
            <person name="Mei R."/>
            <person name="Narihiro T."/>
            <person name="Kuroda K."/>
            <person name="Liu W.-T."/>
        </authorList>
    </citation>
    <scope>NUCLEOTIDE SEQUENCE</scope>
    <source>
        <strain evidence="13">ADurb.Bin131</strain>
    </source>
</reference>
<keyword evidence="7 11" id="KW-0663">Pyridoxal phosphate</keyword>
<comment type="caution">
    <text evidence="13">The sequence shown here is derived from an EMBL/GenBank/DDBJ whole genome shotgun (WGS) entry which is preliminary data.</text>
</comment>
<organism evidence="13">
    <name type="scientific">candidate division TA06 bacterium ADurb.Bin131</name>
    <dbReference type="NCBI Taxonomy" id="1852827"/>
    <lineage>
        <taxon>Bacteria</taxon>
        <taxon>Bacteria division TA06</taxon>
    </lineage>
</organism>
<dbReference type="HAMAP" id="MF_00133">
    <property type="entry name" value="Trp_synth_beta"/>
    <property type="match status" value="1"/>
</dbReference>
<feature type="modified residue" description="N6-(pyridoxal phosphate)lysine" evidence="11">
    <location>
        <position position="89"/>
    </location>
</feature>
<keyword evidence="9 11" id="KW-0456">Lyase</keyword>
<comment type="similarity">
    <text evidence="3 11">Belongs to the TrpB family.</text>
</comment>
<evidence type="ECO:0000313" key="13">
    <source>
        <dbReference type="EMBL" id="OQB74353.1"/>
    </source>
</evidence>
<keyword evidence="8 11" id="KW-0057">Aromatic amino acid biosynthesis</keyword>
<dbReference type="InterPro" id="IPR006654">
    <property type="entry name" value="Trp_synth_beta"/>
</dbReference>
<evidence type="ECO:0000259" key="12">
    <source>
        <dbReference type="Pfam" id="PF00291"/>
    </source>
</evidence>
<dbReference type="PANTHER" id="PTHR48077">
    <property type="entry name" value="TRYPTOPHAN SYNTHASE-RELATED"/>
    <property type="match status" value="1"/>
</dbReference>
<keyword evidence="5 11" id="KW-0028">Amino-acid biosynthesis</keyword>
<comment type="function">
    <text evidence="11">The beta subunit is responsible for the synthesis of L-tryptophan from indole and L-serine.</text>
</comment>
<evidence type="ECO:0000256" key="9">
    <source>
        <dbReference type="ARBA" id="ARBA00023239"/>
    </source>
</evidence>
<sequence>MKKVPDKKGRFGVYGGMFAPETLMAVIEQLQDAYLTIGKSREFRKELAYYFKYYVGRPTALYYASDFSRYIGCKVYLKREDLAFTGAHKINNTIGQVLLAKKMGKTRVIAETGAGQHGVATATAAALLKLQCEVYMGEIDMQRQALNVYRMRLLGAKVTCVKSGSRTLKDAINEAMRDWISSFSNTHYVIGTVVGFHPFPVMVRDFQSIIGKEAKRQIIKAEKKLPDFLVACVGGGSNSIGLFFPFFRDKSVRFIGVEAAGKGIDTDYHSATLCKGRPGILHGNFSYVLQDKNGQIHPTYSISAGLDYPGIGPEHSYYKDIGRAEYYAVDDRQVLNAFHILSESEGIIPALESAHAVAYLIENKKRFKQDDIIIVCLSGRGDKDVNEVARIEGIPL</sequence>
<evidence type="ECO:0000256" key="7">
    <source>
        <dbReference type="ARBA" id="ARBA00022898"/>
    </source>
</evidence>
<dbReference type="CDD" id="cd06446">
    <property type="entry name" value="Trp-synth_B"/>
    <property type="match status" value="1"/>
</dbReference>
<evidence type="ECO:0000256" key="8">
    <source>
        <dbReference type="ARBA" id="ARBA00023141"/>
    </source>
</evidence>
<evidence type="ECO:0000256" key="1">
    <source>
        <dbReference type="ARBA" id="ARBA00001933"/>
    </source>
</evidence>
<comment type="catalytic activity">
    <reaction evidence="10 11">
        <text>(1S,2R)-1-C-(indol-3-yl)glycerol 3-phosphate + L-serine = D-glyceraldehyde 3-phosphate + L-tryptophan + H2O</text>
        <dbReference type="Rhea" id="RHEA:10532"/>
        <dbReference type="ChEBI" id="CHEBI:15377"/>
        <dbReference type="ChEBI" id="CHEBI:33384"/>
        <dbReference type="ChEBI" id="CHEBI:57912"/>
        <dbReference type="ChEBI" id="CHEBI:58866"/>
        <dbReference type="ChEBI" id="CHEBI:59776"/>
        <dbReference type="EC" id="4.2.1.20"/>
    </reaction>
</comment>